<comment type="caution">
    <text evidence="1">The sequence shown here is derived from an EMBL/GenBank/DDBJ whole genome shotgun (WGS) entry which is preliminary data.</text>
</comment>
<gene>
    <name evidence="1" type="ORF">DKW60_09960</name>
</gene>
<sequence length="226" mass="25585">MNVQKLSEYAASHSLSMTEAFRLNMGKECFLMPVFGSVKFVTTKNGSLERGRIGVWCEYVRVPDYEEAELHSTGSVYGYSFSKQEFCNDGLFIPYSEGLEEAYRGGNCCEFLESLSTPIIQSEDCEGNMLERASIVFELEKLVIDLSRIMQKKEPVSGRRDKQCAALVEVVKELGCDPMNAGEISKIKQEVFMRCGEKYPELFLIERSTFNDIWKYAKKGNFLGSG</sequence>
<proteinExistence type="predicted"/>
<evidence type="ECO:0000313" key="1">
    <source>
        <dbReference type="EMBL" id="PWQ97692.1"/>
    </source>
</evidence>
<dbReference type="EMBL" id="QGKM01000023">
    <property type="protein sequence ID" value="PWQ97692.1"/>
    <property type="molecule type" value="Genomic_DNA"/>
</dbReference>
<dbReference type="AlphaFoldDB" id="A0A317CN08"/>
<protein>
    <submittedName>
        <fullName evidence="1">Uncharacterized protein</fullName>
    </submittedName>
</protein>
<accession>A0A317CN08</accession>
<evidence type="ECO:0000313" key="2">
    <source>
        <dbReference type="Proteomes" id="UP000245539"/>
    </source>
</evidence>
<name>A0A317CN08_9GAMM</name>
<dbReference type="Proteomes" id="UP000245539">
    <property type="component" value="Unassembled WGS sequence"/>
</dbReference>
<organism evidence="1 2">
    <name type="scientific">Leucothrix pacifica</name>
    <dbReference type="NCBI Taxonomy" id="1247513"/>
    <lineage>
        <taxon>Bacteria</taxon>
        <taxon>Pseudomonadati</taxon>
        <taxon>Pseudomonadota</taxon>
        <taxon>Gammaproteobacteria</taxon>
        <taxon>Thiotrichales</taxon>
        <taxon>Thiotrichaceae</taxon>
        <taxon>Leucothrix</taxon>
    </lineage>
</organism>
<dbReference type="RefSeq" id="WP_109837508.1">
    <property type="nucleotide sequence ID" value="NZ_QGKM01000023.1"/>
</dbReference>
<keyword evidence="2" id="KW-1185">Reference proteome</keyword>
<reference evidence="1 2" key="1">
    <citation type="submission" date="2018-05" db="EMBL/GenBank/DDBJ databases">
        <title>Leucothrix arctica sp. nov., isolated from Arctic seawater.</title>
        <authorList>
            <person name="Choi A."/>
            <person name="Baek K."/>
        </authorList>
    </citation>
    <scope>NUCLEOTIDE SEQUENCE [LARGE SCALE GENOMIC DNA]</scope>
    <source>
        <strain evidence="1 2">JCM 18388</strain>
    </source>
</reference>